<dbReference type="InterPro" id="IPR012460">
    <property type="entry name" value="DUF1667"/>
</dbReference>
<evidence type="ECO:0000313" key="2">
    <source>
        <dbReference type="EMBL" id="MDE1472594.1"/>
    </source>
</evidence>
<dbReference type="Proteomes" id="UP000192391">
    <property type="component" value="Chromosome"/>
</dbReference>
<evidence type="ECO:0000313" key="3">
    <source>
        <dbReference type="Proteomes" id="UP000192391"/>
    </source>
</evidence>
<accession>A0A0U3FDK3</accession>
<evidence type="ECO:0000313" key="1">
    <source>
        <dbReference type="EMBL" id="ARD66576.1"/>
    </source>
</evidence>
<dbReference type="PANTHER" id="PTHR39450">
    <property type="entry name" value="MOLYBDOPTERIN OXIDOREDUCTASE, 4FE-4S CLUSTER-BINDING SUBUNIT"/>
    <property type="match status" value="1"/>
</dbReference>
<dbReference type="KEGG" id="elim:B2M23_13980"/>
<proteinExistence type="predicted"/>
<dbReference type="InterPro" id="IPR036593">
    <property type="entry name" value="CPE0013-like_sf"/>
</dbReference>
<dbReference type="AlphaFoldDB" id="A0A0U3FDK3"/>
<dbReference type="SUPFAM" id="SSF160148">
    <property type="entry name" value="CPE0013-like"/>
    <property type="match status" value="1"/>
</dbReference>
<dbReference type="GeneID" id="68364065"/>
<protein>
    <submittedName>
        <fullName evidence="2">DUF1667 domain-containing protein</fullName>
    </submittedName>
    <submittedName>
        <fullName evidence="1">Molybdopterin oxidoreductase</fullName>
    </submittedName>
</protein>
<dbReference type="Pfam" id="PF07892">
    <property type="entry name" value="DUF1667"/>
    <property type="match status" value="1"/>
</dbReference>
<dbReference type="EMBL" id="CP019962">
    <property type="protein sequence ID" value="ARD66576.1"/>
    <property type="molecule type" value="Genomic_DNA"/>
</dbReference>
<dbReference type="OrthoDB" id="9811531at2"/>
<keyword evidence="4" id="KW-1185">Reference proteome</keyword>
<sequence>MKTNVTCISCPLGCQMVVEEKDGKYTVTGNTCKNGEKYGIEEVTNPKRVIPTTVVINGALMARLPVKTADAVPKGKIFDVMKEIDKIVVDAPVKMGDVIIKDVLGTGVDVVATKTMPRV</sequence>
<reference evidence="3" key="2">
    <citation type="journal article" date="2017" name="Sci. Rep.">
        <title>Determination of the Genome and Primary Transcriptome of Syngas Fermenting Eubacterium limosum ATCC 8486.</title>
        <authorList>
            <person name="Song Y."/>
            <person name="Shin J."/>
            <person name="Jeong Y."/>
            <person name="Jin S."/>
            <person name="Lee J.K."/>
            <person name="Kim D.R."/>
            <person name="Kim S.C."/>
            <person name="Cho S."/>
            <person name="Cho B.K."/>
        </authorList>
    </citation>
    <scope>NUCLEOTIDE SEQUENCE [LARGE SCALE GENOMIC DNA]</scope>
    <source>
        <strain evidence="3">ATCC 8486</strain>
    </source>
</reference>
<name>A0A0U3FDK3_EUBLI</name>
<gene>
    <name evidence="1" type="ORF">B2M23_13980</name>
    <name evidence="2" type="ORF">PTZ04_20235</name>
</gene>
<reference evidence="1" key="1">
    <citation type="journal article" date="2015" name="Genome Announc.">
        <title>Draft Genome Sequence of Chemolithoautotrophic Acetogenic Butanol-Producing Eubacterium limosum ATCC 8486.</title>
        <authorList>
            <person name="Song Y."/>
            <person name="Cho B.K."/>
        </authorList>
    </citation>
    <scope>NUCLEOTIDE SEQUENCE</scope>
    <source>
        <strain evidence="1">ATCC 8486</strain>
    </source>
</reference>
<reference evidence="1" key="3">
    <citation type="submission" date="2017-02" db="EMBL/GenBank/DDBJ databases">
        <title>Integrative analysis reveals regulation of autotrophic growth of syngas fermenting bacteria at the translational level.</title>
        <authorList>
            <person name="Song Y."/>
            <person name="Shin J."/>
            <person name="Jeong Y."/>
            <person name="Jin S."/>
            <person name="Kim D.R."/>
            <person name="Kim S.C."/>
            <person name="Cho S."/>
            <person name="Cho B.-K."/>
        </authorList>
    </citation>
    <scope>NUCLEOTIDE SEQUENCE</scope>
    <source>
        <strain evidence="1">ATCC 8486</strain>
    </source>
</reference>
<dbReference type="Proteomes" id="UP001215087">
    <property type="component" value="Unassembled WGS sequence"/>
</dbReference>
<dbReference type="Gene3D" id="3.10.530.10">
    <property type="entry name" value="CPE0013-like"/>
    <property type="match status" value="1"/>
</dbReference>
<dbReference type="EMBL" id="JAQSVD010000016">
    <property type="protein sequence ID" value="MDE1472594.1"/>
    <property type="molecule type" value="Genomic_DNA"/>
</dbReference>
<dbReference type="RefSeq" id="WP_013381377.1">
    <property type="nucleotide sequence ID" value="NZ_CP019962.1"/>
</dbReference>
<dbReference type="PANTHER" id="PTHR39450:SF1">
    <property type="entry name" value="DUF1667 DOMAIN-CONTAINING PROTEIN"/>
    <property type="match status" value="1"/>
</dbReference>
<reference evidence="2 4" key="4">
    <citation type="submission" date="2023-02" db="EMBL/GenBank/DDBJ databases">
        <title>Comparative genome analysis of Eubacterium limosum species.</title>
        <authorList>
            <person name="Bak J.E."/>
        </authorList>
    </citation>
    <scope>NUCLEOTIDE SEQUENCE [LARGE SCALE GENOMIC DNA]</scope>
    <source>
        <strain evidence="2 4">KGMB01548</strain>
    </source>
</reference>
<evidence type="ECO:0000313" key="4">
    <source>
        <dbReference type="Proteomes" id="UP001215087"/>
    </source>
</evidence>
<organism evidence="1 3">
    <name type="scientific">Eubacterium limosum</name>
    <dbReference type="NCBI Taxonomy" id="1736"/>
    <lineage>
        <taxon>Bacteria</taxon>
        <taxon>Bacillati</taxon>
        <taxon>Bacillota</taxon>
        <taxon>Clostridia</taxon>
        <taxon>Eubacteriales</taxon>
        <taxon>Eubacteriaceae</taxon>
        <taxon>Eubacterium</taxon>
    </lineage>
</organism>